<evidence type="ECO:0000256" key="7">
    <source>
        <dbReference type="ARBA" id="ARBA00022989"/>
    </source>
</evidence>
<proteinExistence type="evidence at transcript level"/>
<dbReference type="InterPro" id="IPR051359">
    <property type="entry name" value="CaCA_antiporter"/>
</dbReference>
<keyword evidence="6" id="KW-0630">Potassium</keyword>
<reference evidence="14" key="1">
    <citation type="submission" date="2000-10" db="EMBL/GenBank/DDBJ databases">
        <authorList>
            <person name="Pariasca J.A."/>
            <person name="Sato T."/>
        </authorList>
    </citation>
    <scope>NUCLEOTIDE SEQUENCE</scope>
    <source>
        <tissue evidence="14">Pods</tissue>
    </source>
</reference>
<evidence type="ECO:0000256" key="10">
    <source>
        <dbReference type="ARBA" id="ARBA00023201"/>
    </source>
</evidence>
<dbReference type="GO" id="GO:0006814">
    <property type="term" value="P:sodium ion transport"/>
    <property type="evidence" value="ECO:0007669"/>
    <property type="project" value="UniProtKB-KW"/>
</dbReference>
<evidence type="ECO:0000256" key="6">
    <source>
        <dbReference type="ARBA" id="ARBA00022958"/>
    </source>
</evidence>
<sequence>MKALNGLLGLRRRKIHGLFNGLCAMVVFFFFYNREDIIRNPLLRQSAYLVNHHGLPQNSILKDGVSVIHRRMGEISANTSSVAAENDLGVIKPGLCVGLLHHDGYDSPCEFLKVNPQCTSEGYIDYLRFFFCKCQSFRVLGYLVLGVWLAALFYLLGNTAADYFCPSLEHLSELLKLPPTVAGVVLLPLGNGAPDVFASIASFVGTDTVKLVLTCIAVPCLLQCCCCVVPFVFQQGGQIDQRFFVGACISFLNWRNDMMCIRACKLASGKRLIGSHKVEDYQKV</sequence>
<keyword evidence="8" id="KW-0915">Sodium</keyword>
<feature type="transmembrane region" description="Helical" evidence="12">
    <location>
        <begin position="15"/>
        <end position="32"/>
    </location>
</feature>
<evidence type="ECO:0000256" key="9">
    <source>
        <dbReference type="ARBA" id="ARBA00023136"/>
    </source>
</evidence>
<dbReference type="GO" id="GO:0008324">
    <property type="term" value="F:monoatomic cation transmembrane transporter activity"/>
    <property type="evidence" value="ECO:0007669"/>
    <property type="project" value="TreeGrafter"/>
</dbReference>
<feature type="transmembrane region" description="Helical" evidence="12">
    <location>
        <begin position="139"/>
        <end position="161"/>
    </location>
</feature>
<evidence type="ECO:0000256" key="4">
    <source>
        <dbReference type="ARBA" id="ARBA00022538"/>
    </source>
</evidence>
<dbReference type="GO" id="GO:0016020">
    <property type="term" value="C:membrane"/>
    <property type="evidence" value="ECO:0007669"/>
    <property type="project" value="UniProtKB-SubCell"/>
</dbReference>
<evidence type="ECO:0000259" key="13">
    <source>
        <dbReference type="Pfam" id="PF01699"/>
    </source>
</evidence>
<dbReference type="AlphaFoldDB" id="Q9AVI2"/>
<keyword evidence="3" id="KW-0050">Antiport</keyword>
<comment type="similarity">
    <text evidence="11">Belongs to the Ca(2+):cation antiporter (CaCA) (TC 2.A.19) family. Cation/calcium exchanger (CCX) subfamily.</text>
</comment>
<keyword evidence="2" id="KW-0813">Transport</keyword>
<evidence type="ECO:0000256" key="3">
    <source>
        <dbReference type="ARBA" id="ARBA00022449"/>
    </source>
</evidence>
<feature type="transmembrane region" description="Helical" evidence="12">
    <location>
        <begin position="211"/>
        <end position="233"/>
    </location>
</feature>
<dbReference type="EMBL" id="AB049713">
    <property type="protein sequence ID" value="BAB33411.1"/>
    <property type="molecule type" value="mRNA"/>
</dbReference>
<dbReference type="GO" id="GO:0006813">
    <property type="term" value="P:potassium ion transport"/>
    <property type="evidence" value="ECO:0007669"/>
    <property type="project" value="UniProtKB-KW"/>
</dbReference>
<keyword evidence="5 12" id="KW-0812">Transmembrane</keyword>
<organism evidence="14">
    <name type="scientific">Pisum sativum</name>
    <name type="common">Garden pea</name>
    <name type="synonym">Lathyrus oleraceus</name>
    <dbReference type="NCBI Taxonomy" id="3888"/>
    <lineage>
        <taxon>Eukaryota</taxon>
        <taxon>Viridiplantae</taxon>
        <taxon>Streptophyta</taxon>
        <taxon>Embryophyta</taxon>
        <taxon>Tracheophyta</taxon>
        <taxon>Spermatophyta</taxon>
        <taxon>Magnoliopsida</taxon>
        <taxon>eudicotyledons</taxon>
        <taxon>Gunneridae</taxon>
        <taxon>Pentapetalae</taxon>
        <taxon>rosids</taxon>
        <taxon>fabids</taxon>
        <taxon>Fabales</taxon>
        <taxon>Fabaceae</taxon>
        <taxon>Papilionoideae</taxon>
        <taxon>50 kb inversion clade</taxon>
        <taxon>NPAAA clade</taxon>
        <taxon>Hologalegina</taxon>
        <taxon>IRL clade</taxon>
        <taxon>Fabeae</taxon>
        <taxon>Lathyrus</taxon>
    </lineage>
</organism>
<comment type="subcellular location">
    <subcellularLocation>
        <location evidence="1">Membrane</location>
        <topology evidence="1">Multi-pass membrane protein</topology>
    </subcellularLocation>
</comment>
<evidence type="ECO:0000313" key="14">
    <source>
        <dbReference type="EMBL" id="BAB33411.1"/>
    </source>
</evidence>
<dbReference type="PANTHER" id="PTHR12266">
    <property type="entry name" value="NA+/CA2+ K+ INDEPENDENT EXCHANGER"/>
    <property type="match status" value="1"/>
</dbReference>
<feature type="domain" description="Sodium/calcium exchanger membrane region" evidence="13">
    <location>
        <begin position="146"/>
        <end position="227"/>
    </location>
</feature>
<evidence type="ECO:0000256" key="2">
    <source>
        <dbReference type="ARBA" id="ARBA00022448"/>
    </source>
</evidence>
<evidence type="ECO:0000256" key="12">
    <source>
        <dbReference type="SAM" id="Phobius"/>
    </source>
</evidence>
<keyword evidence="10" id="KW-0406">Ion transport</keyword>
<keyword evidence="7 12" id="KW-1133">Transmembrane helix</keyword>
<gene>
    <name evidence="14" type="primary">ssa-2</name>
</gene>
<keyword evidence="9 12" id="KW-0472">Membrane</keyword>
<evidence type="ECO:0000256" key="5">
    <source>
        <dbReference type="ARBA" id="ARBA00022692"/>
    </source>
</evidence>
<accession>Q9AVI2</accession>
<evidence type="ECO:0000256" key="11">
    <source>
        <dbReference type="ARBA" id="ARBA00038187"/>
    </source>
</evidence>
<dbReference type="GO" id="GO:0015297">
    <property type="term" value="F:antiporter activity"/>
    <property type="evidence" value="ECO:0007669"/>
    <property type="project" value="UniProtKB-KW"/>
</dbReference>
<protein>
    <submittedName>
        <fullName evidence="14">Putative senescence-associated protein</fullName>
    </submittedName>
</protein>
<dbReference type="Pfam" id="PF01699">
    <property type="entry name" value="Na_Ca_ex"/>
    <property type="match status" value="1"/>
</dbReference>
<dbReference type="PANTHER" id="PTHR12266:SF0">
    <property type="entry name" value="MITOCHONDRIAL SODIUM_CALCIUM EXCHANGER PROTEIN"/>
    <property type="match status" value="1"/>
</dbReference>
<evidence type="ECO:0000256" key="1">
    <source>
        <dbReference type="ARBA" id="ARBA00004141"/>
    </source>
</evidence>
<dbReference type="InterPro" id="IPR004837">
    <property type="entry name" value="NaCa_Exmemb"/>
</dbReference>
<name>Q9AVI2_PEA</name>
<keyword evidence="4" id="KW-0633">Potassium transport</keyword>
<evidence type="ECO:0000256" key="8">
    <source>
        <dbReference type="ARBA" id="ARBA00023053"/>
    </source>
</evidence>
<keyword evidence="10" id="KW-0739">Sodium transport</keyword>
<reference evidence="14" key="2">
    <citation type="journal article" date="2001" name="Postharvest Biol. Technol.">
        <title>Cloning of cDNAs encoding senescence-associated genes, ACC synthase and ACC oxidase from stored snow pea pods (Pisum sativum L. var saccharatum) and their expression during pod storage.</title>
        <authorList>
            <person name="Pariasca J.A.T."/>
            <person name="Sunaga A."/>
            <person name="Miyazaki T."/>
            <person name="Hisaka H."/>
            <person name="Sonoda M."/>
            <person name="Nakagawa H."/>
            <person name="Sato T."/>
        </authorList>
    </citation>
    <scope>NUCLEOTIDE SEQUENCE</scope>
    <source>
        <tissue evidence="14">Pods</tissue>
    </source>
</reference>